<dbReference type="STRING" id="1670800.BSQ44_22490"/>
<sequence>MWRGRRGRVVTDIPEPPLSATIDGLFIGAVEERWPGRPASAIGKRATSDRLEITPTGFVRDAQADLEVHGGPEKAIHHYPGDHYPAWRKEFGREDLVPGSFGENVSTSGLTEENLCIGDILSFGTATVQVSQGRQPCWKLSAHTGDERMAFLFQKTLRTGWYYRVLEPGHARSGDRMVLEERRNPGWTVKRVTQARLTRRIGAADAAILAAMPELYAGWREAFGRMAGGNDREDTAARLQGN</sequence>
<keyword evidence="3" id="KW-1185">Reference proteome</keyword>
<dbReference type="KEGG" id="meso:BSQ44_22490"/>
<dbReference type="OrthoDB" id="9786134at2"/>
<dbReference type="Pfam" id="PF03473">
    <property type="entry name" value="MOSC"/>
    <property type="match status" value="1"/>
</dbReference>
<proteinExistence type="predicted"/>
<name>A0A1L3SWP4_9HYPH</name>
<gene>
    <name evidence="2" type="ORF">BSQ44_22490</name>
</gene>
<dbReference type="GO" id="GO:0030170">
    <property type="term" value="F:pyridoxal phosphate binding"/>
    <property type="evidence" value="ECO:0007669"/>
    <property type="project" value="InterPro"/>
</dbReference>
<dbReference type="EMBL" id="CP018171">
    <property type="protein sequence ID" value="APH73839.1"/>
    <property type="molecule type" value="Genomic_DNA"/>
</dbReference>
<dbReference type="InterPro" id="IPR011037">
    <property type="entry name" value="Pyrv_Knase-like_insert_dom_sf"/>
</dbReference>
<evidence type="ECO:0000259" key="1">
    <source>
        <dbReference type="PROSITE" id="PS51340"/>
    </source>
</evidence>
<dbReference type="PROSITE" id="PS51340">
    <property type="entry name" value="MOSC"/>
    <property type="match status" value="1"/>
</dbReference>
<dbReference type="PANTHER" id="PTHR30212">
    <property type="entry name" value="PROTEIN YIIM"/>
    <property type="match status" value="1"/>
</dbReference>
<dbReference type="InterPro" id="IPR005302">
    <property type="entry name" value="MoCF_Sase_C"/>
</dbReference>
<dbReference type="Proteomes" id="UP000182840">
    <property type="component" value="Chromosome"/>
</dbReference>
<evidence type="ECO:0000313" key="3">
    <source>
        <dbReference type="Proteomes" id="UP000182840"/>
    </source>
</evidence>
<dbReference type="AlphaFoldDB" id="A0A1L3SWP4"/>
<dbReference type="PANTHER" id="PTHR30212:SF2">
    <property type="entry name" value="PROTEIN YIIM"/>
    <property type="match status" value="1"/>
</dbReference>
<evidence type="ECO:0000313" key="2">
    <source>
        <dbReference type="EMBL" id="APH73839.1"/>
    </source>
</evidence>
<dbReference type="GO" id="GO:0003824">
    <property type="term" value="F:catalytic activity"/>
    <property type="evidence" value="ECO:0007669"/>
    <property type="project" value="InterPro"/>
</dbReference>
<dbReference type="SUPFAM" id="SSF50800">
    <property type="entry name" value="PK beta-barrel domain-like"/>
    <property type="match status" value="1"/>
</dbReference>
<feature type="domain" description="MOSC" evidence="1">
    <location>
        <begin position="45"/>
        <end position="180"/>
    </location>
</feature>
<reference evidence="3" key="1">
    <citation type="submission" date="2016-11" db="EMBL/GenBank/DDBJ databases">
        <title>Mesorhizobium oceanicum sp. nov., isolated from deep seawater in South China Sea.</title>
        <authorList>
            <person name="Fu G.-Y."/>
        </authorList>
    </citation>
    <scope>NUCLEOTIDE SEQUENCE [LARGE SCALE GENOMIC DNA]</scope>
    <source>
        <strain evidence="3">B7</strain>
    </source>
</reference>
<protein>
    <submittedName>
        <fullName evidence="2">MOSC domain-containing protein</fullName>
    </submittedName>
</protein>
<accession>A0A1L3SWP4</accession>
<dbReference type="GO" id="GO:0030151">
    <property type="term" value="F:molybdenum ion binding"/>
    <property type="evidence" value="ECO:0007669"/>
    <property type="project" value="InterPro"/>
</dbReference>
<dbReference type="InterPro" id="IPR052353">
    <property type="entry name" value="Benzoxazolinone_Detox_Enz"/>
</dbReference>
<dbReference type="Gene3D" id="2.40.33.20">
    <property type="entry name" value="PK beta-barrel domain-like"/>
    <property type="match status" value="1"/>
</dbReference>
<organism evidence="2 3">
    <name type="scientific">Aquibium oceanicum</name>
    <dbReference type="NCBI Taxonomy" id="1670800"/>
    <lineage>
        <taxon>Bacteria</taxon>
        <taxon>Pseudomonadati</taxon>
        <taxon>Pseudomonadota</taxon>
        <taxon>Alphaproteobacteria</taxon>
        <taxon>Hyphomicrobiales</taxon>
        <taxon>Phyllobacteriaceae</taxon>
        <taxon>Aquibium</taxon>
    </lineage>
</organism>